<feature type="signal peptide" evidence="6">
    <location>
        <begin position="1"/>
        <end position="27"/>
    </location>
</feature>
<dbReference type="GO" id="GO:0008113">
    <property type="term" value="F:peptide-methionine (S)-S-oxide reductase activity"/>
    <property type="evidence" value="ECO:0007669"/>
    <property type="project" value="UniProtKB-UniRule"/>
</dbReference>
<feature type="domain" description="Peptide methionine sulphoxide reductase MsrA" evidence="7">
    <location>
        <begin position="38"/>
        <end position="187"/>
    </location>
</feature>
<reference evidence="8" key="1">
    <citation type="submission" date="2020-10" db="EMBL/GenBank/DDBJ databases">
        <title>Connecting structure to function with the recovery of over 1000 high-quality activated sludge metagenome-assembled genomes encoding full-length rRNA genes using long-read sequencing.</title>
        <authorList>
            <person name="Singleton C.M."/>
            <person name="Petriglieri F."/>
            <person name="Kristensen J.M."/>
            <person name="Kirkegaard R.H."/>
            <person name="Michaelsen T.Y."/>
            <person name="Andersen M.H."/>
            <person name="Karst S.M."/>
            <person name="Dueholm M.S."/>
            <person name="Nielsen P.H."/>
            <person name="Albertsen M."/>
        </authorList>
    </citation>
    <scope>NUCLEOTIDE SEQUENCE</scope>
    <source>
        <strain evidence="8">Bjer_18-Q3-R1-45_BAT3C.347</strain>
    </source>
</reference>
<dbReference type="InterPro" id="IPR036509">
    <property type="entry name" value="Met_Sox_Rdtase_MsrA_sf"/>
</dbReference>
<dbReference type="NCBIfam" id="TIGR00401">
    <property type="entry name" value="msrA"/>
    <property type="match status" value="1"/>
</dbReference>
<evidence type="ECO:0000313" key="9">
    <source>
        <dbReference type="Proteomes" id="UP000807785"/>
    </source>
</evidence>
<evidence type="ECO:0000256" key="5">
    <source>
        <dbReference type="SAM" id="MobiDB-lite"/>
    </source>
</evidence>
<comment type="function">
    <text evidence="4">Has an important function as a repair enzyme for proteins that have been inactivated by oxidation. Catalyzes the reversible oxidation-reduction of methionine sulfoxide in proteins to methionine.</text>
</comment>
<dbReference type="SUPFAM" id="SSF55068">
    <property type="entry name" value="Peptide methionine sulfoxide reductase"/>
    <property type="match status" value="1"/>
</dbReference>
<keyword evidence="6" id="KW-0732">Signal</keyword>
<dbReference type="InterPro" id="IPR002569">
    <property type="entry name" value="Met_Sox_Rdtase_MsrA_dom"/>
</dbReference>
<proteinExistence type="inferred from homology"/>
<sequence length="242" mass="26840">MRPHRPTAVLLCAVALTLAGCVSGADAIKPIPAGAANAVFAGGCFWCLEFDFENLPGVYEVESGYTAGHTANPTYYQVAFGGTGHTEAVRVYYDPARLTYTQLLVYFWHHIDPTVKDRQFCDQGDQYRSGIYWQNEAEREAAESSREALLKSGRFPAIYTEIAPATTFYRAEEYHQDYYKKNPVRYTYYRAGCGRDARVAQVWGTPSASTLPAQPQSLSLYPMTPAPFAPRAAPPEGNRPAQ</sequence>
<evidence type="ECO:0000256" key="2">
    <source>
        <dbReference type="ARBA" id="ARBA00047806"/>
    </source>
</evidence>
<dbReference type="HAMAP" id="MF_01401">
    <property type="entry name" value="MsrA"/>
    <property type="match status" value="1"/>
</dbReference>
<comment type="similarity">
    <text evidence="4">Belongs to the MsrA Met sulfoxide reductase family.</text>
</comment>
<feature type="region of interest" description="Disordered" evidence="5">
    <location>
        <begin position="222"/>
        <end position="242"/>
    </location>
</feature>
<protein>
    <recommendedName>
        <fullName evidence="4">Peptide methionine sulfoxide reductase MsrA</fullName>
        <shortName evidence="4">Protein-methionine-S-oxide reductase</shortName>
        <ecNumber evidence="4">1.8.4.11</ecNumber>
    </recommendedName>
    <alternativeName>
        <fullName evidence="4">Peptide-methionine (S)-S-oxide reductase</fullName>
        <shortName evidence="4">Peptide Met(O) reductase</shortName>
    </alternativeName>
</protein>
<name>A0A9D7HNI3_9PROT</name>
<feature type="chain" id="PRO_5038694366" description="Peptide methionine sulfoxide reductase MsrA" evidence="6">
    <location>
        <begin position="28"/>
        <end position="242"/>
    </location>
</feature>
<dbReference type="EC" id="1.8.4.11" evidence="4"/>
<evidence type="ECO:0000256" key="6">
    <source>
        <dbReference type="SAM" id="SignalP"/>
    </source>
</evidence>
<gene>
    <name evidence="4 8" type="primary">msrA</name>
    <name evidence="8" type="ORF">IPH26_20605</name>
</gene>
<comment type="catalytic activity">
    <reaction evidence="2 4">
        <text>L-methionyl-[protein] + [thioredoxin]-disulfide + H2O = L-methionyl-(S)-S-oxide-[protein] + [thioredoxin]-dithiol</text>
        <dbReference type="Rhea" id="RHEA:14217"/>
        <dbReference type="Rhea" id="RHEA-COMP:10698"/>
        <dbReference type="Rhea" id="RHEA-COMP:10700"/>
        <dbReference type="Rhea" id="RHEA-COMP:12313"/>
        <dbReference type="Rhea" id="RHEA-COMP:12315"/>
        <dbReference type="ChEBI" id="CHEBI:15377"/>
        <dbReference type="ChEBI" id="CHEBI:16044"/>
        <dbReference type="ChEBI" id="CHEBI:29950"/>
        <dbReference type="ChEBI" id="CHEBI:44120"/>
        <dbReference type="ChEBI" id="CHEBI:50058"/>
        <dbReference type="EC" id="1.8.4.11"/>
    </reaction>
</comment>
<dbReference type="PANTHER" id="PTHR43774">
    <property type="entry name" value="PEPTIDE METHIONINE SULFOXIDE REDUCTASE"/>
    <property type="match status" value="1"/>
</dbReference>
<dbReference type="PROSITE" id="PS51257">
    <property type="entry name" value="PROKAR_LIPOPROTEIN"/>
    <property type="match status" value="1"/>
</dbReference>
<dbReference type="AlphaFoldDB" id="A0A9D7HNI3"/>
<dbReference type="PANTHER" id="PTHR43774:SF1">
    <property type="entry name" value="PEPTIDE METHIONINE SULFOXIDE REDUCTASE MSRA 2"/>
    <property type="match status" value="1"/>
</dbReference>
<evidence type="ECO:0000259" key="7">
    <source>
        <dbReference type="Pfam" id="PF01625"/>
    </source>
</evidence>
<comment type="catalytic activity">
    <reaction evidence="3 4">
        <text>[thioredoxin]-disulfide + L-methionine + H2O = L-methionine (S)-S-oxide + [thioredoxin]-dithiol</text>
        <dbReference type="Rhea" id="RHEA:19993"/>
        <dbReference type="Rhea" id="RHEA-COMP:10698"/>
        <dbReference type="Rhea" id="RHEA-COMP:10700"/>
        <dbReference type="ChEBI" id="CHEBI:15377"/>
        <dbReference type="ChEBI" id="CHEBI:29950"/>
        <dbReference type="ChEBI" id="CHEBI:50058"/>
        <dbReference type="ChEBI" id="CHEBI:57844"/>
        <dbReference type="ChEBI" id="CHEBI:58772"/>
        <dbReference type="EC" id="1.8.4.11"/>
    </reaction>
</comment>
<keyword evidence="1 4" id="KW-0560">Oxidoreductase</keyword>
<dbReference type="Pfam" id="PF01625">
    <property type="entry name" value="PMSR"/>
    <property type="match status" value="1"/>
</dbReference>
<evidence type="ECO:0000256" key="3">
    <source>
        <dbReference type="ARBA" id="ARBA00048782"/>
    </source>
</evidence>
<dbReference type="Proteomes" id="UP000807785">
    <property type="component" value="Unassembled WGS sequence"/>
</dbReference>
<evidence type="ECO:0000313" key="8">
    <source>
        <dbReference type="EMBL" id="MBK6975234.1"/>
    </source>
</evidence>
<evidence type="ECO:0000256" key="1">
    <source>
        <dbReference type="ARBA" id="ARBA00023002"/>
    </source>
</evidence>
<feature type="active site" evidence="4">
    <location>
        <position position="44"/>
    </location>
</feature>
<evidence type="ECO:0000256" key="4">
    <source>
        <dbReference type="HAMAP-Rule" id="MF_01401"/>
    </source>
</evidence>
<accession>A0A9D7HNI3</accession>
<dbReference type="EMBL" id="JADJEV010000005">
    <property type="protein sequence ID" value="MBK6975234.1"/>
    <property type="molecule type" value="Genomic_DNA"/>
</dbReference>
<dbReference type="Gene3D" id="3.30.1060.10">
    <property type="entry name" value="Peptide methionine sulphoxide reductase MsrA"/>
    <property type="match status" value="1"/>
</dbReference>
<comment type="caution">
    <text evidence="8">The sequence shown here is derived from an EMBL/GenBank/DDBJ whole genome shotgun (WGS) entry which is preliminary data.</text>
</comment>
<organism evidence="8 9">
    <name type="scientific">Candidatus Methylophosphatis roskildensis</name>
    <dbReference type="NCBI Taxonomy" id="2899263"/>
    <lineage>
        <taxon>Bacteria</taxon>
        <taxon>Pseudomonadati</taxon>
        <taxon>Pseudomonadota</taxon>
        <taxon>Betaproteobacteria</taxon>
        <taxon>Nitrosomonadales</taxon>
        <taxon>Sterolibacteriaceae</taxon>
        <taxon>Candidatus Methylophosphatis</taxon>
    </lineage>
</organism>